<dbReference type="GO" id="GO:0008283">
    <property type="term" value="P:cell population proliferation"/>
    <property type="evidence" value="ECO:0007669"/>
    <property type="project" value="UniProtKB-UniRule"/>
</dbReference>
<accession>A0AAD4XGH3</accession>
<reference evidence="10" key="1">
    <citation type="submission" date="2022-04" db="EMBL/GenBank/DDBJ databases">
        <title>A functionally conserved STORR gene fusion in Papaver species that diverged 16.8 million years ago.</title>
        <authorList>
            <person name="Catania T."/>
        </authorList>
    </citation>
    <scope>NUCLEOTIDE SEQUENCE</scope>
    <source>
        <strain evidence="10">S-188037</strain>
    </source>
</reference>
<dbReference type="AlphaFoldDB" id="A0AAD4XGH3"/>
<keyword evidence="7 9" id="KW-0221">Differentiation</keyword>
<evidence type="ECO:0000313" key="10">
    <source>
        <dbReference type="EMBL" id="KAI3909058.1"/>
    </source>
</evidence>
<keyword evidence="4 9" id="KW-0964">Secreted</keyword>
<evidence type="ECO:0000256" key="3">
    <source>
        <dbReference type="ARBA" id="ARBA00022473"/>
    </source>
</evidence>
<protein>
    <recommendedName>
        <fullName evidence="9">Phytosulfokine</fullName>
    </recommendedName>
    <component>
        <recommendedName>
            <fullName evidence="9">Phytosulfokine-alpha</fullName>
            <shortName evidence="9">PSK-alpha</shortName>
            <shortName evidence="9">Phytosulfokine-a</shortName>
        </recommendedName>
    </component>
    <component>
        <recommendedName>
            <fullName evidence="9">Phytosulfokine-beta</fullName>
            <shortName evidence="9">PSK-beta</shortName>
            <shortName evidence="9">Phytosulfokine-b</shortName>
        </recommendedName>
    </component>
</protein>
<comment type="function">
    <text evidence="9">Promotes plant cell differentiation, organogenesis and somatic embryogenesis as well as cell proliferation.</text>
</comment>
<evidence type="ECO:0000256" key="9">
    <source>
        <dbReference type="RuleBase" id="RU368031"/>
    </source>
</evidence>
<evidence type="ECO:0000256" key="8">
    <source>
        <dbReference type="ARBA" id="ARBA00023030"/>
    </source>
</evidence>
<evidence type="ECO:0000256" key="6">
    <source>
        <dbReference type="ARBA" id="ARBA00022729"/>
    </source>
</evidence>
<comment type="caution">
    <text evidence="10">The sequence shown here is derived from an EMBL/GenBank/DDBJ whole genome shotgun (WGS) entry which is preliminary data.</text>
</comment>
<keyword evidence="5 9" id="KW-0765">Sulfation</keyword>
<evidence type="ECO:0000256" key="4">
    <source>
        <dbReference type="ARBA" id="ARBA00022525"/>
    </source>
</evidence>
<sequence length="102" mass="11699">MKQSINIYGVLVLLFLLISCFTTTTSGGRLLLEKQGEDLHDTNLTNGLANTDLLESEEKDTWKLLGMEDCHESGDEKEEECLKRRMMAEAHLDYIYTQHHKP</sequence>
<keyword evidence="6 9" id="KW-0732">Signal</keyword>
<dbReference type="PROSITE" id="PS51257">
    <property type="entry name" value="PROKAR_LIPOPROTEIN"/>
    <property type="match status" value="1"/>
</dbReference>
<comment type="subcellular location">
    <subcellularLocation>
        <location evidence="1 9">Secreted</location>
    </subcellularLocation>
</comment>
<evidence type="ECO:0000256" key="2">
    <source>
        <dbReference type="ARBA" id="ARBA00010781"/>
    </source>
</evidence>
<proteinExistence type="inferred from homology"/>
<feature type="chain" id="PRO_5041779598" description="Phytosulfokine" evidence="9">
    <location>
        <begin position="28"/>
        <end position="102"/>
    </location>
</feature>
<comment type="PTM">
    <text evidence="9">Sulfation is important for activity and for the binding to a putative membrane receptor.</text>
</comment>
<dbReference type="PANTHER" id="PTHR33285:SF33">
    <property type="entry name" value="PHYTOSULFOKINE"/>
    <property type="match status" value="1"/>
</dbReference>
<keyword evidence="11" id="KW-1185">Reference proteome</keyword>
<name>A0AAD4XGH3_9MAGN</name>
<dbReference type="PANTHER" id="PTHR33285">
    <property type="entry name" value="PHYTOSULFOKINES 3"/>
    <property type="match status" value="1"/>
</dbReference>
<dbReference type="InterPro" id="IPR009438">
    <property type="entry name" value="Phytosulfokine"/>
</dbReference>
<organism evidence="10 11">
    <name type="scientific">Papaver atlanticum</name>
    <dbReference type="NCBI Taxonomy" id="357466"/>
    <lineage>
        <taxon>Eukaryota</taxon>
        <taxon>Viridiplantae</taxon>
        <taxon>Streptophyta</taxon>
        <taxon>Embryophyta</taxon>
        <taxon>Tracheophyta</taxon>
        <taxon>Spermatophyta</taxon>
        <taxon>Magnoliopsida</taxon>
        <taxon>Ranunculales</taxon>
        <taxon>Papaveraceae</taxon>
        <taxon>Papaveroideae</taxon>
        <taxon>Papaver</taxon>
    </lineage>
</organism>
<keyword evidence="8 9" id="KW-0339">Growth factor</keyword>
<dbReference type="EMBL" id="JAJJMB010010393">
    <property type="protein sequence ID" value="KAI3909058.1"/>
    <property type="molecule type" value="Genomic_DNA"/>
</dbReference>
<evidence type="ECO:0000256" key="7">
    <source>
        <dbReference type="ARBA" id="ARBA00022782"/>
    </source>
</evidence>
<comment type="PTM">
    <text evidence="9">PSK-alpha is produced by endopeptidase digestion. PSK-beta is produced from PSK-alpha by exopeptidase digestion.</text>
</comment>
<gene>
    <name evidence="10" type="ORF">MKW98_011419</name>
</gene>
<dbReference type="GO" id="GO:0008083">
    <property type="term" value="F:growth factor activity"/>
    <property type="evidence" value="ECO:0007669"/>
    <property type="project" value="UniProtKB-UniRule"/>
</dbReference>
<evidence type="ECO:0000313" key="11">
    <source>
        <dbReference type="Proteomes" id="UP001202328"/>
    </source>
</evidence>
<keyword evidence="3 9" id="KW-0217">Developmental protein</keyword>
<evidence type="ECO:0000256" key="1">
    <source>
        <dbReference type="ARBA" id="ARBA00004613"/>
    </source>
</evidence>
<dbReference type="Pfam" id="PF06404">
    <property type="entry name" value="PSK"/>
    <property type="match status" value="1"/>
</dbReference>
<evidence type="ECO:0000256" key="5">
    <source>
        <dbReference type="ARBA" id="ARBA00022641"/>
    </source>
</evidence>
<dbReference type="Proteomes" id="UP001202328">
    <property type="component" value="Unassembled WGS sequence"/>
</dbReference>
<comment type="similarity">
    <text evidence="2 9">Belongs to the phytosulfokine family.</text>
</comment>
<dbReference type="GO" id="GO:0005576">
    <property type="term" value="C:extracellular region"/>
    <property type="evidence" value="ECO:0007669"/>
    <property type="project" value="UniProtKB-SubCell"/>
</dbReference>
<dbReference type="GO" id="GO:0030154">
    <property type="term" value="P:cell differentiation"/>
    <property type="evidence" value="ECO:0007669"/>
    <property type="project" value="UniProtKB-UniRule"/>
</dbReference>
<feature type="signal peptide" evidence="9">
    <location>
        <begin position="1"/>
        <end position="27"/>
    </location>
</feature>